<accession>A0ABY7F5Z4</accession>
<protein>
    <submittedName>
        <fullName evidence="1">Uncharacterized protein</fullName>
    </submittedName>
</protein>
<dbReference type="EMBL" id="CP111021">
    <property type="protein sequence ID" value="WAR17290.1"/>
    <property type="molecule type" value="Genomic_DNA"/>
</dbReference>
<sequence length="84" mass="9346">MVLHNTSMTDGTGARLRSLDFTTTTQLYLTSPKEDRQLTALATLAGIINEAECNVIKAAQSPVKQLLKIIQKGIKQAQRRYKGW</sequence>
<name>A0ABY7F5Z4_MYAAR</name>
<proteinExistence type="predicted"/>
<feature type="non-terminal residue" evidence="1">
    <location>
        <position position="1"/>
    </location>
</feature>
<gene>
    <name evidence="1" type="ORF">MAR_031884</name>
</gene>
<evidence type="ECO:0000313" key="2">
    <source>
        <dbReference type="Proteomes" id="UP001164746"/>
    </source>
</evidence>
<keyword evidence="2" id="KW-1185">Reference proteome</keyword>
<organism evidence="1 2">
    <name type="scientific">Mya arenaria</name>
    <name type="common">Soft-shell clam</name>
    <dbReference type="NCBI Taxonomy" id="6604"/>
    <lineage>
        <taxon>Eukaryota</taxon>
        <taxon>Metazoa</taxon>
        <taxon>Spiralia</taxon>
        <taxon>Lophotrochozoa</taxon>
        <taxon>Mollusca</taxon>
        <taxon>Bivalvia</taxon>
        <taxon>Autobranchia</taxon>
        <taxon>Heteroconchia</taxon>
        <taxon>Euheterodonta</taxon>
        <taxon>Imparidentia</taxon>
        <taxon>Neoheterodontei</taxon>
        <taxon>Myida</taxon>
        <taxon>Myoidea</taxon>
        <taxon>Myidae</taxon>
        <taxon>Mya</taxon>
    </lineage>
</organism>
<reference evidence="1" key="1">
    <citation type="submission" date="2022-11" db="EMBL/GenBank/DDBJ databases">
        <title>Centuries of genome instability and evolution in soft-shell clam transmissible cancer (bioRxiv).</title>
        <authorList>
            <person name="Hart S.F.M."/>
            <person name="Yonemitsu M.A."/>
            <person name="Giersch R.M."/>
            <person name="Beal B.F."/>
            <person name="Arriagada G."/>
            <person name="Davis B.W."/>
            <person name="Ostrander E.A."/>
            <person name="Goff S.P."/>
            <person name="Metzger M.J."/>
        </authorList>
    </citation>
    <scope>NUCLEOTIDE SEQUENCE</scope>
    <source>
        <strain evidence="1">MELC-2E11</strain>
        <tissue evidence="1">Siphon/mantle</tissue>
    </source>
</reference>
<evidence type="ECO:0000313" key="1">
    <source>
        <dbReference type="EMBL" id="WAR17290.1"/>
    </source>
</evidence>
<dbReference type="Proteomes" id="UP001164746">
    <property type="component" value="Chromosome 10"/>
</dbReference>